<feature type="binding site" evidence="2">
    <location>
        <position position="52"/>
    </location>
    <ligand>
        <name>Zn(2+)</name>
        <dbReference type="ChEBI" id="CHEBI:29105"/>
        <label>2</label>
    </ligand>
</feature>
<dbReference type="KEGG" id="gph:GEMMAAP_11950"/>
<reference evidence="3 4" key="1">
    <citation type="journal article" date="2014" name="Proc. Natl. Acad. Sci. U.S.A.">
        <title>Functional type 2 photosynthetic reaction centers found in the rare bacterial phylum Gemmatimonadetes.</title>
        <authorList>
            <person name="Zeng Y."/>
            <person name="Feng F."/>
            <person name="Medova H."/>
            <person name="Dean J."/>
            <person name="Koblizek M."/>
        </authorList>
    </citation>
    <scope>NUCLEOTIDE SEQUENCE [LARGE SCALE GENOMIC DNA]</scope>
    <source>
        <strain evidence="3 4">AP64</strain>
    </source>
</reference>
<dbReference type="Gene3D" id="3.30.1360.130">
    <property type="entry name" value="Dipeptide transport protein"/>
    <property type="match status" value="1"/>
</dbReference>
<keyword evidence="2" id="KW-0862">Zinc</keyword>
<protein>
    <recommendedName>
        <fullName evidence="5">Peptidase M55</fullName>
    </recommendedName>
</protein>
<name>A0A143BNZ8_9BACT</name>
<feature type="active site" description="Nucleophile" evidence="1">
    <location>
        <position position="108"/>
    </location>
</feature>
<sequence length="262" mass="28708">MEGISGVNSDNQTSAAGAEYGRARKLMVEDANAAIRGAFEGGAMQVVVNDSHGSQRNILPEDLDQRAHLISHSFKRHGMMEGLDSTFDAIIFVGYHAKAGSPRGVFAHTGSGVLRDLQINGQSVGEGGMNAFLARWFGVPVIMITGDDVAVAEQKETTPQVRGVTVKRAINSRAVELRPLADTRKEIQEVAKATVAAARKAPPERLARYVVRMEMRDPTIPEVASAFREIRLVNPTTVEFTRESMPDAYRLIRVIYRFINTD</sequence>
<keyword evidence="2" id="KW-0479">Metal-binding</keyword>
<feature type="binding site" evidence="2">
    <location>
        <position position="96"/>
    </location>
    <ligand>
        <name>Zn(2+)</name>
        <dbReference type="ChEBI" id="CHEBI:29105"/>
        <label>2</label>
    </ligand>
</feature>
<reference evidence="3 4" key="2">
    <citation type="journal article" date="2016" name="Environ. Microbiol. Rep.">
        <title>Metagenomic evidence for the presence of phototrophic Gemmatimonadetes bacteria in diverse environments.</title>
        <authorList>
            <person name="Zeng Y."/>
            <person name="Baumbach J."/>
            <person name="Barbosa E.G."/>
            <person name="Azevedo V."/>
            <person name="Zhang C."/>
            <person name="Koblizek M."/>
        </authorList>
    </citation>
    <scope>NUCLEOTIDE SEQUENCE [LARGE SCALE GENOMIC DNA]</scope>
    <source>
        <strain evidence="3 4">AP64</strain>
    </source>
</reference>
<organism evidence="3 4">
    <name type="scientific">Gemmatimonas phototrophica</name>
    <dbReference type="NCBI Taxonomy" id="1379270"/>
    <lineage>
        <taxon>Bacteria</taxon>
        <taxon>Pseudomonadati</taxon>
        <taxon>Gemmatimonadota</taxon>
        <taxon>Gemmatimonadia</taxon>
        <taxon>Gemmatimonadales</taxon>
        <taxon>Gemmatimonadaceae</taxon>
        <taxon>Gemmatimonas</taxon>
    </lineage>
</organism>
<dbReference type="InterPro" id="IPR036177">
    <property type="entry name" value="Peptidase_M55_sf"/>
</dbReference>
<evidence type="ECO:0000256" key="1">
    <source>
        <dbReference type="PIRSR" id="PIRSR015853-1"/>
    </source>
</evidence>
<evidence type="ECO:0000313" key="4">
    <source>
        <dbReference type="Proteomes" id="UP000076404"/>
    </source>
</evidence>
<dbReference type="InterPro" id="IPR007035">
    <property type="entry name" value="Peptidase_M55"/>
</dbReference>
<proteinExistence type="predicted"/>
<dbReference type="PIRSF" id="PIRSF015853">
    <property type="entry name" value="Pep_DppA"/>
    <property type="match status" value="1"/>
</dbReference>
<evidence type="ECO:0000313" key="3">
    <source>
        <dbReference type="EMBL" id="AMW06807.1"/>
    </source>
</evidence>
<gene>
    <name evidence="3" type="ORF">GEMMAAP_11950</name>
</gene>
<accession>A0A143BNZ8</accession>
<keyword evidence="4" id="KW-1185">Reference proteome</keyword>
<dbReference type="AlphaFoldDB" id="A0A143BNZ8"/>
<dbReference type="GO" id="GO:0046872">
    <property type="term" value="F:metal ion binding"/>
    <property type="evidence" value="ECO:0007669"/>
    <property type="project" value="UniProtKB-KW"/>
</dbReference>
<dbReference type="InterPro" id="IPR027476">
    <property type="entry name" value="DppA_N"/>
</dbReference>
<dbReference type="EMBL" id="CP011454">
    <property type="protein sequence ID" value="AMW06807.1"/>
    <property type="molecule type" value="Genomic_DNA"/>
</dbReference>
<dbReference type="Pfam" id="PF04951">
    <property type="entry name" value="Peptidase_M55"/>
    <property type="match status" value="1"/>
</dbReference>
<dbReference type="STRING" id="1379270.GEMMAAP_11950"/>
<evidence type="ECO:0000256" key="2">
    <source>
        <dbReference type="PIRSR" id="PIRSR015853-2"/>
    </source>
</evidence>
<dbReference type="SUPFAM" id="SSF63992">
    <property type="entry name" value="Dipeptide transport protein"/>
    <property type="match status" value="1"/>
</dbReference>
<dbReference type="CDD" id="cd08663">
    <property type="entry name" value="DAP_dppA_1"/>
    <property type="match status" value="1"/>
</dbReference>
<dbReference type="Proteomes" id="UP000076404">
    <property type="component" value="Chromosome"/>
</dbReference>
<feature type="binding site" evidence="2">
    <location>
        <position position="126"/>
    </location>
    <ligand>
        <name>Zn(2+)</name>
        <dbReference type="ChEBI" id="CHEBI:29105"/>
        <label>2</label>
    </ligand>
</feature>
<dbReference type="Gene3D" id="3.40.50.10780">
    <property type="entry name" value="Dipeptide transport protein"/>
    <property type="match status" value="1"/>
</dbReference>
<dbReference type="eggNOG" id="COG2362">
    <property type="taxonomic scope" value="Bacteria"/>
</dbReference>
<evidence type="ECO:0008006" key="5">
    <source>
        <dbReference type="Google" id="ProtNLM"/>
    </source>
</evidence>